<dbReference type="PROSITE" id="PS51257">
    <property type="entry name" value="PROKAR_LIPOPROTEIN"/>
    <property type="match status" value="1"/>
</dbReference>
<gene>
    <name evidence="4" type="ORF">SAMN05444405_11271</name>
</gene>
<proteinExistence type="predicted"/>
<keyword evidence="1" id="KW-0732">Signal</keyword>
<evidence type="ECO:0000256" key="1">
    <source>
        <dbReference type="SAM" id="SignalP"/>
    </source>
</evidence>
<dbReference type="AlphaFoldDB" id="A0A1M5DT91"/>
<dbReference type="STRING" id="1297750.SAMN05444405_11271"/>
<feature type="signal peptide" evidence="1">
    <location>
        <begin position="1"/>
        <end position="24"/>
    </location>
</feature>
<feature type="chain" id="PRO_5012996832" description="DUF5123 domain-containing protein" evidence="1">
    <location>
        <begin position="25"/>
        <end position="539"/>
    </location>
</feature>
<accession>A0A1M5DT91</accession>
<organism evidence="4 5">
    <name type="scientific">Bacteroides luti</name>
    <dbReference type="NCBI Taxonomy" id="1297750"/>
    <lineage>
        <taxon>Bacteria</taxon>
        <taxon>Pseudomonadati</taxon>
        <taxon>Bacteroidota</taxon>
        <taxon>Bacteroidia</taxon>
        <taxon>Bacteroidales</taxon>
        <taxon>Bacteroidaceae</taxon>
        <taxon>Bacteroides</taxon>
    </lineage>
</organism>
<dbReference type="Pfam" id="PF17161">
    <property type="entry name" value="DUF5123"/>
    <property type="match status" value="1"/>
</dbReference>
<dbReference type="InterPro" id="IPR011050">
    <property type="entry name" value="Pectin_lyase_fold/virulence"/>
</dbReference>
<dbReference type="Proteomes" id="UP000184509">
    <property type="component" value="Unassembled WGS sequence"/>
</dbReference>
<name>A0A1M5DT91_9BACE</name>
<dbReference type="Gene3D" id="2.160.20.10">
    <property type="entry name" value="Single-stranded right-handed beta-helix, Pectin lyase-like"/>
    <property type="match status" value="1"/>
</dbReference>
<dbReference type="Pfam" id="PF16318">
    <property type="entry name" value="DUF4957"/>
    <property type="match status" value="1"/>
</dbReference>
<dbReference type="InterPro" id="IPR012334">
    <property type="entry name" value="Pectin_lyas_fold"/>
</dbReference>
<dbReference type="InterPro" id="IPR033427">
    <property type="entry name" value="DUF5123"/>
</dbReference>
<dbReference type="OrthoDB" id="691503at2"/>
<evidence type="ECO:0008006" key="6">
    <source>
        <dbReference type="Google" id="ProtNLM"/>
    </source>
</evidence>
<dbReference type="InterPro" id="IPR032530">
    <property type="entry name" value="DUF4957"/>
</dbReference>
<dbReference type="EMBL" id="FQTV01000012">
    <property type="protein sequence ID" value="SHF70248.1"/>
    <property type="molecule type" value="Genomic_DNA"/>
</dbReference>
<dbReference type="RefSeq" id="WP_073402653.1">
    <property type="nucleotide sequence ID" value="NZ_FQTV01000012.1"/>
</dbReference>
<sequence>MKIKYLYILLSLLSFVTFSCKENANDWEYDESYNRLFRPVTFKVNDFGSTYAELSYTGVTKATKYVFEFSEGDSLLFNNITRVDTIVADTLTPYVEASSITKTEFHTLFKNLNGTTRYSVRIKAIDEKSGMESGYVGICFDTPDEQIFTNNAPGVNSATLSWVPESEVTNIKYGEISEPSDTIWLNSKVLTDAEKKAGRAVIDGLNPGTNYLATILKGNAKRGTVNFKTLGMKSGVTIQVQPGDNINDLLAQQAAQGVTNISFVFKGGQTYEIETITVPVGISNIYFVGDVKMDETLPNLYLHHVNLSSPLSNISFQYIDLDARSNSSNFVFSIADDNCFKSISFDGCTIRNISRSLVYLNRDNLDIESIKISNCIIKNVGAGGYGLLNLSKSTVKLKSIAITNTTMMDMGDQLMQMKSSVSDITMNKCIFCNFNIGIGKIFRFDAKPTTITVTNSIFTGNNNGVKVNSGNGDYSSYLSFTSCYLTSDFVVDTRKFTNAETLSLKSEDLFVDPRNGDFHIKEGVKFAGAGKVGDPRWWN</sequence>
<dbReference type="SUPFAM" id="SSF51126">
    <property type="entry name" value="Pectin lyase-like"/>
    <property type="match status" value="1"/>
</dbReference>
<protein>
    <recommendedName>
        <fullName evidence="6">DUF5123 domain-containing protein</fullName>
    </recommendedName>
</protein>
<feature type="domain" description="DUF5123" evidence="3">
    <location>
        <begin position="424"/>
        <end position="537"/>
    </location>
</feature>
<evidence type="ECO:0000259" key="2">
    <source>
        <dbReference type="Pfam" id="PF16318"/>
    </source>
</evidence>
<evidence type="ECO:0000313" key="5">
    <source>
        <dbReference type="Proteomes" id="UP000184509"/>
    </source>
</evidence>
<keyword evidence="5" id="KW-1185">Reference proteome</keyword>
<evidence type="ECO:0000313" key="4">
    <source>
        <dbReference type="EMBL" id="SHF70248.1"/>
    </source>
</evidence>
<evidence type="ECO:0000259" key="3">
    <source>
        <dbReference type="Pfam" id="PF17161"/>
    </source>
</evidence>
<reference evidence="4 5" key="1">
    <citation type="submission" date="2016-11" db="EMBL/GenBank/DDBJ databases">
        <authorList>
            <person name="Jaros S."/>
            <person name="Januszkiewicz K."/>
            <person name="Wedrychowicz H."/>
        </authorList>
    </citation>
    <scope>NUCLEOTIDE SEQUENCE [LARGE SCALE GENOMIC DNA]</scope>
    <source>
        <strain evidence="4 5">DSM 26991</strain>
    </source>
</reference>
<feature type="domain" description="DUF4957" evidence="2">
    <location>
        <begin position="315"/>
        <end position="407"/>
    </location>
</feature>